<protein>
    <submittedName>
        <fullName evidence="3">Long-chain-fatty-acid--CoA ligase</fullName>
        <ecNumber evidence="3">6.2.1.3</ecNumber>
    </submittedName>
</protein>
<dbReference type="Gene3D" id="3.40.50.12780">
    <property type="entry name" value="N-terminal domain of ligase-like"/>
    <property type="match status" value="1"/>
</dbReference>
<dbReference type="AlphaFoldDB" id="A0A060QK86"/>
<dbReference type="GO" id="GO:0071766">
    <property type="term" value="P:Actinobacterium-type cell wall biogenesis"/>
    <property type="evidence" value="ECO:0007669"/>
    <property type="project" value="UniProtKB-ARBA"/>
</dbReference>
<dbReference type="RefSeq" id="WP_023979497.1">
    <property type="nucleotide sequence ID" value="NZ_CBLX010000027.1"/>
</dbReference>
<dbReference type="Proteomes" id="UP000027583">
    <property type="component" value="Unassembled WGS sequence"/>
</dbReference>
<gene>
    <name evidence="3" type="ORF">ASAP_3133</name>
</gene>
<evidence type="ECO:0000313" key="4">
    <source>
        <dbReference type="Proteomes" id="UP000027583"/>
    </source>
</evidence>
<keyword evidence="3" id="KW-0436">Ligase</keyword>
<evidence type="ECO:0000313" key="3">
    <source>
        <dbReference type="EMBL" id="CDG41178.1"/>
    </source>
</evidence>
<dbReference type="InterPro" id="IPR042099">
    <property type="entry name" value="ANL_N_sf"/>
</dbReference>
<dbReference type="PANTHER" id="PTHR22754:SF32">
    <property type="entry name" value="DISCO-INTERACTING PROTEIN 2"/>
    <property type="match status" value="1"/>
</dbReference>
<comment type="caution">
    <text evidence="3">The sequence shown here is derived from an EMBL/GenBank/DDBJ whole genome shotgun (WGS) entry which is preliminary data.</text>
</comment>
<dbReference type="GO" id="GO:0004467">
    <property type="term" value="F:long-chain fatty acid-CoA ligase activity"/>
    <property type="evidence" value="ECO:0007669"/>
    <property type="project" value="UniProtKB-EC"/>
</dbReference>
<dbReference type="GO" id="GO:0005886">
    <property type="term" value="C:plasma membrane"/>
    <property type="evidence" value="ECO:0007669"/>
    <property type="project" value="TreeGrafter"/>
</dbReference>
<dbReference type="SUPFAM" id="SSF56801">
    <property type="entry name" value="Acetyl-CoA synthetase-like"/>
    <property type="match status" value="1"/>
</dbReference>
<accession>A0A060QK86</accession>
<dbReference type="Pfam" id="PF00501">
    <property type="entry name" value="AMP-binding"/>
    <property type="match status" value="1"/>
</dbReference>
<feature type="domain" description="AMP-dependent synthetase/ligase" evidence="2">
    <location>
        <begin position="44"/>
        <end position="423"/>
    </location>
</feature>
<reference evidence="3 4" key="1">
    <citation type="journal article" date="2014" name="Genome Biol. Evol.">
        <title>Acetic acid bacteria genomes reveal functional traits for adaptation to life in insect guts.</title>
        <authorList>
            <person name="Chouaia B."/>
            <person name="Gaiarsa S."/>
            <person name="Crotti E."/>
            <person name="Comandatore F."/>
            <person name="Degli Esposti M."/>
            <person name="Ricci I."/>
            <person name="Alma A."/>
            <person name="Favia G."/>
            <person name="Bandi C."/>
            <person name="Daffonchio D."/>
        </authorList>
    </citation>
    <scope>NUCLEOTIDE SEQUENCE [LARGE SCALE GENOMIC DNA]</scope>
    <source>
        <strain evidence="3 4">SF2.1</strain>
    </source>
</reference>
<evidence type="ECO:0000256" key="1">
    <source>
        <dbReference type="ARBA" id="ARBA00006432"/>
    </source>
</evidence>
<dbReference type="eggNOG" id="COG0318">
    <property type="taxonomic scope" value="Bacteria"/>
</dbReference>
<sequence>MYEDEQAIVGTEAWKERTLVDLLRLRRLTKKENRIFLFLGDGENVTDTLSAIELHERAASAGAHLARTLPKGAHVVLLFENGIEYIVAFFACLYAGHVPVSGVYPSAIGATERFTFILQDSEAKAVLGKRDTLTLFHQGQAAKSGLKWIPLESALKAVPLDEPVALTSDTLAVIQYTSGSTENPKGVCLTHRNICHNIHAQLISFQYQDNDTGLSWLPFTHDMGLVGAVLPALAAGNPFYFMGPDKFIEKPSRWLQAISRYGATISGGPDFAYRYCARLPEQDISPDWDFSRWTIAFNGSENISPDTLEKFKTRFEKQGFRGGSFYPCYGLAENSLLVTSGRKGAGVSLVAFDREALSHGKALPLANPGNEADRESVSILASCGTPHEDQHIHIVEPEHQTFLLEGAVGEIWIDSPSVSVGYFNSPLRNAQFFVERGGKRYLRTQDFGFIYHGELFHVGRLREKFLYEGSVYYTNDIALSLSQTLDGALCVVVPPALPERDLPSLIIEHDNIEAIPSLRQRIVATMNSYRIARFAFYFIRKGFVIRTPSGKIRADLTLENILAEKSAIVLSGDTQAPVATGMSRMI</sequence>
<dbReference type="GO" id="GO:0070566">
    <property type="term" value="F:adenylyltransferase activity"/>
    <property type="evidence" value="ECO:0007669"/>
    <property type="project" value="TreeGrafter"/>
</dbReference>
<dbReference type="GO" id="GO:0006633">
    <property type="term" value="P:fatty acid biosynthetic process"/>
    <property type="evidence" value="ECO:0007669"/>
    <property type="project" value="TreeGrafter"/>
</dbReference>
<evidence type="ECO:0000259" key="2">
    <source>
        <dbReference type="Pfam" id="PF00501"/>
    </source>
</evidence>
<dbReference type="EC" id="6.2.1.3" evidence="3"/>
<organism evidence="3 4">
    <name type="scientific">Asaia bogorensis</name>
    <dbReference type="NCBI Taxonomy" id="91915"/>
    <lineage>
        <taxon>Bacteria</taxon>
        <taxon>Pseudomonadati</taxon>
        <taxon>Pseudomonadota</taxon>
        <taxon>Alphaproteobacteria</taxon>
        <taxon>Acetobacterales</taxon>
        <taxon>Acetobacteraceae</taxon>
        <taxon>Asaia</taxon>
    </lineage>
</organism>
<reference evidence="3 4" key="2">
    <citation type="journal article" date="2014" name="PLoS ONE">
        <title>Evolution of mitochondria reconstructed from the energy metabolism of living bacteria.</title>
        <authorList>
            <person name="Degli Esposti M."/>
            <person name="Chouaia B."/>
            <person name="Comandatore F."/>
            <person name="Crotti E."/>
            <person name="Sassera D."/>
            <person name="Lievens P.M."/>
            <person name="Daffonchio D."/>
            <person name="Bandi C."/>
        </authorList>
    </citation>
    <scope>NUCLEOTIDE SEQUENCE [LARGE SCALE GENOMIC DNA]</scope>
    <source>
        <strain evidence="3 4">SF2.1</strain>
    </source>
</reference>
<dbReference type="FunFam" id="3.40.50.12780:FF:000013">
    <property type="entry name" value="Long-chain-fatty-acid--AMP ligase FadD32"/>
    <property type="match status" value="1"/>
</dbReference>
<comment type="similarity">
    <text evidence="1">Belongs to the ATP-dependent AMP-binding enzyme family.</text>
</comment>
<proteinExistence type="inferred from homology"/>
<dbReference type="PANTHER" id="PTHR22754">
    <property type="entry name" value="DISCO-INTERACTING PROTEIN 2 DIP2 -RELATED"/>
    <property type="match status" value="1"/>
</dbReference>
<name>A0A060QK86_9PROT</name>
<dbReference type="InterPro" id="IPR000873">
    <property type="entry name" value="AMP-dep_synth/lig_dom"/>
</dbReference>
<dbReference type="EMBL" id="CBLX010000027">
    <property type="protein sequence ID" value="CDG41178.1"/>
    <property type="molecule type" value="Genomic_DNA"/>
</dbReference>